<dbReference type="GO" id="GO:0044183">
    <property type="term" value="F:protein folding chaperone"/>
    <property type="evidence" value="ECO:0007669"/>
    <property type="project" value="InterPro"/>
</dbReference>
<dbReference type="GO" id="GO:0051087">
    <property type="term" value="F:protein-folding chaperone binding"/>
    <property type="evidence" value="ECO:0007669"/>
    <property type="project" value="TreeGrafter"/>
</dbReference>
<dbReference type="PANTHER" id="PTHR10772">
    <property type="entry name" value="10 KDA HEAT SHOCK PROTEIN"/>
    <property type="match status" value="1"/>
</dbReference>
<accession>A0A221S4H4</accession>
<keyword evidence="2" id="KW-0143">Chaperone</keyword>
<evidence type="ECO:0000313" key="3">
    <source>
        <dbReference type="EMBL" id="ASN63655.1"/>
    </source>
</evidence>
<dbReference type="Gene3D" id="2.30.33.40">
    <property type="entry name" value="GroES chaperonin"/>
    <property type="match status" value="1"/>
</dbReference>
<dbReference type="SMART" id="SM00883">
    <property type="entry name" value="Cpn10"/>
    <property type="match status" value="1"/>
</dbReference>
<dbReference type="GO" id="GO:0051082">
    <property type="term" value="F:unfolded protein binding"/>
    <property type="evidence" value="ECO:0007669"/>
    <property type="project" value="TreeGrafter"/>
</dbReference>
<dbReference type="PANTHER" id="PTHR10772:SF63">
    <property type="entry name" value="20 KDA CHAPERONIN, CHLOROPLASTIC"/>
    <property type="match status" value="1"/>
</dbReference>
<dbReference type="SUPFAM" id="SSF50129">
    <property type="entry name" value="GroES-like"/>
    <property type="match status" value="1"/>
</dbReference>
<evidence type="ECO:0000256" key="1">
    <source>
        <dbReference type="ARBA" id="ARBA00006975"/>
    </source>
</evidence>
<name>A0A221S4H4_9VIRU</name>
<gene>
    <name evidence="3" type="primary">groES</name>
</gene>
<sequence>MSKLKPVNGNVILRPIEEEEQMAGNIVLPDMGQERPDVGEILEISEVYNYNKGEYVPNTLKVGQKVLIPKMGAQSLTIGGEEYWITNQNSILSILEE</sequence>
<dbReference type="InterPro" id="IPR011032">
    <property type="entry name" value="GroES-like_sf"/>
</dbReference>
<proteinExistence type="inferred from homology"/>
<dbReference type="PRINTS" id="PR00297">
    <property type="entry name" value="CHAPERONIN10"/>
</dbReference>
<evidence type="ECO:0000256" key="2">
    <source>
        <dbReference type="ARBA" id="ARBA00023186"/>
    </source>
</evidence>
<dbReference type="InterPro" id="IPR020818">
    <property type="entry name" value="Chaperonin_GroES"/>
</dbReference>
<dbReference type="EMBL" id="KU971061">
    <property type="protein sequence ID" value="ASN63655.1"/>
    <property type="molecule type" value="Genomic_DNA"/>
</dbReference>
<protein>
    <submittedName>
        <fullName evidence="3">Co-chaperonin GroES</fullName>
    </submittedName>
</protein>
<dbReference type="GO" id="GO:0046872">
    <property type="term" value="F:metal ion binding"/>
    <property type="evidence" value="ECO:0007669"/>
    <property type="project" value="TreeGrafter"/>
</dbReference>
<dbReference type="CDD" id="cd00320">
    <property type="entry name" value="cpn10"/>
    <property type="match status" value="1"/>
</dbReference>
<reference evidence="3" key="1">
    <citation type="submission" date="2016-03" db="EMBL/GenBank/DDBJ databases">
        <title>Novel chaperonins are prevalent in the virioplankton and link to viral biology and ecology.</title>
        <authorList>
            <person name="Marine R.L."/>
            <person name="Nasko D.J."/>
            <person name="Polson S.W."/>
            <person name="Wommack K.E."/>
        </authorList>
    </citation>
    <scope>NUCLEOTIDE SEQUENCE</scope>
</reference>
<dbReference type="InterPro" id="IPR037124">
    <property type="entry name" value="Chaperonin_GroES_sf"/>
</dbReference>
<organism evidence="3">
    <name type="scientific">uncultured virus</name>
    <dbReference type="NCBI Taxonomy" id="340016"/>
    <lineage>
        <taxon>Viruses</taxon>
        <taxon>environmental samples</taxon>
    </lineage>
</organism>
<comment type="similarity">
    <text evidence="1">Belongs to the GroES chaperonin family.</text>
</comment>
<dbReference type="GO" id="GO:0005524">
    <property type="term" value="F:ATP binding"/>
    <property type="evidence" value="ECO:0007669"/>
    <property type="project" value="InterPro"/>
</dbReference>
<dbReference type="Pfam" id="PF00166">
    <property type="entry name" value="Cpn10"/>
    <property type="match status" value="1"/>
</dbReference>